<reference evidence="2 3" key="1">
    <citation type="submission" date="2014-04" db="EMBL/GenBank/DDBJ databases">
        <title>Whole genome sequence of 'Brachyspira hampsonii' D13-03603F2.</title>
        <authorList>
            <person name="Patterson A.H."/>
            <person name="Chaban B."/>
            <person name="Fernando C."/>
            <person name="Harding J.C."/>
            <person name="Hill J.E."/>
        </authorList>
    </citation>
    <scope>NUCLEOTIDE SEQUENCE [LARGE SCALE GENOMIC DNA]</scope>
    <source>
        <strain evidence="2 3">D13-03603F2</strain>
    </source>
</reference>
<name>A0ABX5B3L5_9SPIR</name>
<protein>
    <submittedName>
        <fullName evidence="2">Uncharacterized protein</fullName>
    </submittedName>
</protein>
<evidence type="ECO:0000313" key="3">
    <source>
        <dbReference type="Proteomes" id="UP000238924"/>
    </source>
</evidence>
<dbReference type="EMBL" id="JJMJ01000224">
    <property type="protein sequence ID" value="PPS21207.1"/>
    <property type="molecule type" value="Genomic_DNA"/>
</dbReference>
<comment type="caution">
    <text evidence="2">The sequence shown here is derived from an EMBL/GenBank/DDBJ whole genome shotgun (WGS) entry which is preliminary data.</text>
</comment>
<proteinExistence type="predicted"/>
<dbReference type="RefSeq" id="WP_104619008.1">
    <property type="nucleotide sequence ID" value="NZ_JJMJ01000224.1"/>
</dbReference>
<keyword evidence="3" id="KW-1185">Reference proteome</keyword>
<dbReference type="Proteomes" id="UP000238924">
    <property type="component" value="Unassembled WGS sequence"/>
</dbReference>
<gene>
    <name evidence="2" type="ORF">DJ52_12325</name>
</gene>
<evidence type="ECO:0000256" key="1">
    <source>
        <dbReference type="SAM" id="Coils"/>
    </source>
</evidence>
<sequence length="309" mass="36333">MSRKKITEEQSNDTNIIDTAIEIENKERISKEIAIEEVEKTYFTDTYDYSRVVEEIKFYQEQAGNAFIEMGKRLLRIKAHEEHGMFMLALEELNIASRTASYAMVAARRFSNSQSIANLGTTKMIALTVLEDEEVKELEDTNQIFGMTFDEIDKMSVRELKKNLREAKEKNKQDREALENVIKQKEEKNNELERQIRGLDPISAERLAQEKCEEISKDFLKKIASIEMDFFSLKQMMNAVQSIEGINLVIIEEFQERFSNAFANLEKERQNFYDIYDNPHVYSREEQLELGIIKNYGDNMKDEKRYYID</sequence>
<keyword evidence="1" id="KW-0175">Coiled coil</keyword>
<accession>A0ABX5B3L5</accession>
<evidence type="ECO:0000313" key="2">
    <source>
        <dbReference type="EMBL" id="PPS21207.1"/>
    </source>
</evidence>
<feature type="coiled-coil region" evidence="1">
    <location>
        <begin position="157"/>
        <end position="198"/>
    </location>
</feature>
<organism evidence="2 3">
    <name type="scientific">Brachyspira murdochii</name>
    <dbReference type="NCBI Taxonomy" id="84378"/>
    <lineage>
        <taxon>Bacteria</taxon>
        <taxon>Pseudomonadati</taxon>
        <taxon>Spirochaetota</taxon>
        <taxon>Spirochaetia</taxon>
        <taxon>Brachyspirales</taxon>
        <taxon>Brachyspiraceae</taxon>
        <taxon>Brachyspira</taxon>
    </lineage>
</organism>